<proteinExistence type="predicted"/>
<gene>
    <name evidence="1" type="primary">PmlGA01_010010900</name>
    <name evidence="1" type="ORF">PMLGA01_010010900</name>
</gene>
<sequence length="103" mass="12058">MEELSRDMALHLKDENKKKEKKIETENIIQINFHLPDGSIRTHNEKASIEVGYIKLRLSKKLQIPYDKINLIYNNNIMLDPLSIIDVIKTDLDIIDIYVSTIH</sequence>
<dbReference type="InterPro" id="IPR029071">
    <property type="entry name" value="Ubiquitin-like_domsf"/>
</dbReference>
<dbReference type="SUPFAM" id="SSF54236">
    <property type="entry name" value="Ubiquitin-like"/>
    <property type="match status" value="1"/>
</dbReference>
<dbReference type="EMBL" id="LT594489">
    <property type="protein sequence ID" value="SBT74712.1"/>
    <property type="molecule type" value="Genomic_DNA"/>
</dbReference>
<reference evidence="1 2" key="1">
    <citation type="submission" date="2016-06" db="EMBL/GenBank/DDBJ databases">
        <authorList>
            <consortium name="Pathogen Informatics"/>
        </authorList>
    </citation>
    <scope>NUCLEOTIDE SEQUENCE [LARGE SCALE GENOMIC DNA]</scope>
    <source>
        <strain evidence="1">PmlGA01</strain>
    </source>
</reference>
<evidence type="ECO:0000313" key="1">
    <source>
        <dbReference type="EMBL" id="SBT74712.1"/>
    </source>
</evidence>
<evidence type="ECO:0000313" key="2">
    <source>
        <dbReference type="Proteomes" id="UP000219799"/>
    </source>
</evidence>
<dbReference type="Gene3D" id="3.10.20.90">
    <property type="entry name" value="Phosphatidylinositol 3-kinase Catalytic Subunit, Chain A, domain 1"/>
    <property type="match status" value="1"/>
</dbReference>
<name>A0A1C3KL41_PLAMA</name>
<evidence type="ECO:0008006" key="3">
    <source>
        <dbReference type="Google" id="ProtNLM"/>
    </source>
</evidence>
<accession>A0A1C3KL41</accession>
<dbReference type="Proteomes" id="UP000219799">
    <property type="component" value="Chromosome 1"/>
</dbReference>
<dbReference type="VEuPathDB" id="PlasmoDB:PmUG01_01019600"/>
<protein>
    <recommendedName>
        <fullName evidence="3">Ubiquitin-like domain-containing protein</fullName>
    </recommendedName>
</protein>
<organism evidence="1 2">
    <name type="scientific">Plasmodium malariae</name>
    <dbReference type="NCBI Taxonomy" id="5858"/>
    <lineage>
        <taxon>Eukaryota</taxon>
        <taxon>Sar</taxon>
        <taxon>Alveolata</taxon>
        <taxon>Apicomplexa</taxon>
        <taxon>Aconoidasida</taxon>
        <taxon>Haemosporida</taxon>
        <taxon>Plasmodiidae</taxon>
        <taxon>Plasmodium</taxon>
        <taxon>Plasmodium (Plasmodium)</taxon>
    </lineage>
</organism>
<dbReference type="AlphaFoldDB" id="A0A1C3KL41"/>